<dbReference type="CDD" id="cd00616">
    <property type="entry name" value="AHBA_syn"/>
    <property type="match status" value="1"/>
</dbReference>
<organism evidence="4 5">
    <name type="scientific">Pseudoalteromonas fenneropenaei</name>
    <dbReference type="NCBI Taxonomy" id="1737459"/>
    <lineage>
        <taxon>Bacteria</taxon>
        <taxon>Pseudomonadati</taxon>
        <taxon>Pseudomonadota</taxon>
        <taxon>Gammaproteobacteria</taxon>
        <taxon>Alteromonadales</taxon>
        <taxon>Pseudoalteromonadaceae</taxon>
        <taxon>Pseudoalteromonas</taxon>
    </lineage>
</organism>
<sequence length="378" mass="42606">MIPFNKPAIVGTELKYIETAMLSNKLCGDGGFTKKACELMEAEFQAHKVLLTPSCTASLELAALLLDLDSQSEVIIPSYTFVSTANAFALRGAKIKFVDVDPLTMNLDLDAVEQAITPNTKVIVPVHYAGTSCDMDRLMSIAKKYAIWVVEDAAQGVNAKYKDKYLGTIGHIGCYSFHETKNYTSGGEGGAIVINSQELVERAEIIREKGTNRAQMFRGQVDKYTWQDIGSSYLPSEIQAAYLYAQLECLDLINKKRLYIWDKYYAAFNSYVDSGKISLPSIPKFNTHNAHMFFLKFENIDKRTDFILHCKDKNIISPFHYIPLHSSPAGKRLGELTGEDLHTTKESEKLVRLPLYFNMNESEIDYIIEVIRNYLESH</sequence>
<keyword evidence="4" id="KW-0808">Transferase</keyword>
<protein>
    <submittedName>
        <fullName evidence="4">dTDP-4-amino-4,6-dideoxygalactose transaminase</fullName>
        <ecNumber evidence="4">2.6.1.59</ecNumber>
    </submittedName>
</protein>
<dbReference type="Proteomes" id="UP001595453">
    <property type="component" value="Unassembled WGS sequence"/>
</dbReference>
<name>A0ABV7CKC3_9GAMM</name>
<proteinExistence type="inferred from homology"/>
<dbReference type="RefSeq" id="WP_377124228.1">
    <property type="nucleotide sequence ID" value="NZ_JBHRSD010000017.1"/>
</dbReference>
<keyword evidence="1 3" id="KW-0663">Pyridoxal phosphate</keyword>
<comment type="caution">
    <text evidence="4">The sequence shown here is derived from an EMBL/GenBank/DDBJ whole genome shotgun (WGS) entry which is preliminary data.</text>
</comment>
<evidence type="ECO:0000256" key="2">
    <source>
        <dbReference type="ARBA" id="ARBA00037999"/>
    </source>
</evidence>
<dbReference type="PIRSF" id="PIRSF000390">
    <property type="entry name" value="PLP_StrS"/>
    <property type="match status" value="1"/>
</dbReference>
<accession>A0ABV7CKC3</accession>
<dbReference type="PANTHER" id="PTHR30244:SF34">
    <property type="entry name" value="DTDP-4-AMINO-4,6-DIDEOXYGALACTOSE TRANSAMINASE"/>
    <property type="match status" value="1"/>
</dbReference>
<keyword evidence="5" id="KW-1185">Reference proteome</keyword>
<evidence type="ECO:0000256" key="1">
    <source>
        <dbReference type="ARBA" id="ARBA00022898"/>
    </source>
</evidence>
<dbReference type="NCBIfam" id="NF008687">
    <property type="entry name" value="PRK11706.1"/>
    <property type="match status" value="1"/>
</dbReference>
<dbReference type="InterPro" id="IPR015421">
    <property type="entry name" value="PyrdxlP-dep_Trfase_major"/>
</dbReference>
<dbReference type="Pfam" id="PF01041">
    <property type="entry name" value="DegT_DnrJ_EryC1"/>
    <property type="match status" value="1"/>
</dbReference>
<dbReference type="GO" id="GO:0019180">
    <property type="term" value="F:dTDP-4-amino-4,6-dideoxygalactose transaminase activity"/>
    <property type="evidence" value="ECO:0007669"/>
    <property type="project" value="UniProtKB-EC"/>
</dbReference>
<dbReference type="InterPro" id="IPR015424">
    <property type="entry name" value="PyrdxlP-dep_Trfase"/>
</dbReference>
<comment type="similarity">
    <text evidence="2 3">Belongs to the DegT/DnrJ/EryC1 family.</text>
</comment>
<keyword evidence="4" id="KW-0032">Aminotransferase</keyword>
<dbReference type="EMBL" id="JBHRSD010000017">
    <property type="protein sequence ID" value="MFC3033099.1"/>
    <property type="molecule type" value="Genomic_DNA"/>
</dbReference>
<dbReference type="Gene3D" id="3.90.1150.10">
    <property type="entry name" value="Aspartate Aminotransferase, domain 1"/>
    <property type="match status" value="1"/>
</dbReference>
<gene>
    <name evidence="4" type="primary">rffA</name>
    <name evidence="4" type="synonym">fcnA</name>
    <name evidence="4" type="synonym">wecE</name>
    <name evidence="4" type="ORF">ACFOEE_11250</name>
</gene>
<dbReference type="PANTHER" id="PTHR30244">
    <property type="entry name" value="TRANSAMINASE"/>
    <property type="match status" value="1"/>
</dbReference>
<dbReference type="InterPro" id="IPR012749">
    <property type="entry name" value="WecE-like"/>
</dbReference>
<dbReference type="NCBIfam" id="TIGR02379">
    <property type="entry name" value="ECA_wecE"/>
    <property type="match status" value="1"/>
</dbReference>
<evidence type="ECO:0000313" key="4">
    <source>
        <dbReference type="EMBL" id="MFC3033099.1"/>
    </source>
</evidence>
<dbReference type="InterPro" id="IPR015422">
    <property type="entry name" value="PyrdxlP-dep_Trfase_small"/>
</dbReference>
<dbReference type="EC" id="2.6.1.59" evidence="4"/>
<reference evidence="5" key="1">
    <citation type="journal article" date="2019" name="Int. J. Syst. Evol. Microbiol.">
        <title>The Global Catalogue of Microorganisms (GCM) 10K type strain sequencing project: providing services to taxonomists for standard genome sequencing and annotation.</title>
        <authorList>
            <consortium name="The Broad Institute Genomics Platform"/>
            <consortium name="The Broad Institute Genome Sequencing Center for Infectious Disease"/>
            <person name="Wu L."/>
            <person name="Ma J."/>
        </authorList>
    </citation>
    <scope>NUCLEOTIDE SEQUENCE [LARGE SCALE GENOMIC DNA]</scope>
    <source>
        <strain evidence="5">KCTC 42730</strain>
    </source>
</reference>
<dbReference type="Gene3D" id="3.40.640.10">
    <property type="entry name" value="Type I PLP-dependent aspartate aminotransferase-like (Major domain)"/>
    <property type="match status" value="1"/>
</dbReference>
<dbReference type="InterPro" id="IPR000653">
    <property type="entry name" value="DegT/StrS_aminotransferase"/>
</dbReference>
<evidence type="ECO:0000313" key="5">
    <source>
        <dbReference type="Proteomes" id="UP001595453"/>
    </source>
</evidence>
<dbReference type="SUPFAM" id="SSF53383">
    <property type="entry name" value="PLP-dependent transferases"/>
    <property type="match status" value="1"/>
</dbReference>
<evidence type="ECO:0000256" key="3">
    <source>
        <dbReference type="RuleBase" id="RU004508"/>
    </source>
</evidence>